<evidence type="ECO:0000313" key="3">
    <source>
        <dbReference type="Proteomes" id="UP000325315"/>
    </source>
</evidence>
<dbReference type="Proteomes" id="UP000325315">
    <property type="component" value="Unassembled WGS sequence"/>
</dbReference>
<proteinExistence type="predicted"/>
<keyword evidence="3" id="KW-1185">Reference proteome</keyword>
<dbReference type="AlphaFoldDB" id="A0A5B6X0E7"/>
<feature type="region of interest" description="Disordered" evidence="1">
    <location>
        <begin position="1"/>
        <end position="29"/>
    </location>
</feature>
<feature type="compositionally biased region" description="Basic and acidic residues" evidence="1">
    <location>
        <begin position="1"/>
        <end position="28"/>
    </location>
</feature>
<name>A0A5B6X0E7_9ROSI</name>
<evidence type="ECO:0000313" key="2">
    <source>
        <dbReference type="EMBL" id="KAA3487721.1"/>
    </source>
</evidence>
<protein>
    <submittedName>
        <fullName evidence="2">Uncharacterized protein</fullName>
    </submittedName>
</protein>
<accession>A0A5B6X0E7</accession>
<evidence type="ECO:0000256" key="1">
    <source>
        <dbReference type="SAM" id="MobiDB-lite"/>
    </source>
</evidence>
<gene>
    <name evidence="2" type="ORF">EPI10_031533</name>
</gene>
<reference evidence="2" key="1">
    <citation type="submission" date="2019-08" db="EMBL/GenBank/DDBJ databases">
        <authorList>
            <person name="Liu F."/>
        </authorList>
    </citation>
    <scope>NUCLEOTIDE SEQUENCE [LARGE SCALE GENOMIC DNA]</scope>
    <source>
        <strain evidence="2">PA1801</strain>
        <tissue evidence="2">Leaf</tissue>
    </source>
</reference>
<sequence>MYRSRTKENGLRSRESEGSRKNESERISESGVRLVCSLSVYGRSSKLLKAWGPSRIIITLLNLFWYF</sequence>
<organism evidence="2 3">
    <name type="scientific">Gossypium australe</name>
    <dbReference type="NCBI Taxonomy" id="47621"/>
    <lineage>
        <taxon>Eukaryota</taxon>
        <taxon>Viridiplantae</taxon>
        <taxon>Streptophyta</taxon>
        <taxon>Embryophyta</taxon>
        <taxon>Tracheophyta</taxon>
        <taxon>Spermatophyta</taxon>
        <taxon>Magnoliopsida</taxon>
        <taxon>eudicotyledons</taxon>
        <taxon>Gunneridae</taxon>
        <taxon>Pentapetalae</taxon>
        <taxon>rosids</taxon>
        <taxon>malvids</taxon>
        <taxon>Malvales</taxon>
        <taxon>Malvaceae</taxon>
        <taxon>Malvoideae</taxon>
        <taxon>Gossypium</taxon>
    </lineage>
</organism>
<comment type="caution">
    <text evidence="2">The sequence shown here is derived from an EMBL/GenBank/DDBJ whole genome shotgun (WGS) entry which is preliminary data.</text>
</comment>
<dbReference type="EMBL" id="SMMG02000001">
    <property type="protein sequence ID" value="KAA3487721.1"/>
    <property type="molecule type" value="Genomic_DNA"/>
</dbReference>